<gene>
    <name evidence="1" type="ORF">PAHA3_5181</name>
</gene>
<protein>
    <recommendedName>
        <fullName evidence="3">Hydrolase</fullName>
    </recommendedName>
</protein>
<proteinExistence type="predicted"/>
<dbReference type="InterPro" id="IPR023214">
    <property type="entry name" value="HAD_sf"/>
</dbReference>
<evidence type="ECO:0000313" key="2">
    <source>
        <dbReference type="Proteomes" id="UP000069697"/>
    </source>
</evidence>
<dbReference type="EMBL" id="BCNV01000007">
    <property type="protein sequence ID" value="GAS85060.1"/>
    <property type="molecule type" value="Genomic_DNA"/>
</dbReference>
<comment type="caution">
    <text evidence="1">The sequence shown here is derived from an EMBL/GenBank/DDBJ whole genome shotgun (WGS) entry which is preliminary data.</text>
</comment>
<name>A0A100VS70_PAEAM</name>
<dbReference type="InterPro" id="IPR036412">
    <property type="entry name" value="HAD-like_sf"/>
</dbReference>
<evidence type="ECO:0008006" key="3">
    <source>
        <dbReference type="Google" id="ProtNLM"/>
    </source>
</evidence>
<reference evidence="1 2" key="1">
    <citation type="journal article" date="2016" name="Genome Announc.">
        <title>Draft Genome Sequence of Paenibacillus amylolyticus Heshi-A3, Isolated from Fermented Rice Bran in a Japanese Fermented Seafood Dish.</title>
        <authorList>
            <person name="Akuzawa S."/>
            <person name="Nagaoka J."/>
            <person name="Kanekatsu M."/>
            <person name="Kubota E."/>
            <person name="Ohtake R."/>
            <person name="Suzuki T."/>
            <person name="Kanesaki Y."/>
        </authorList>
    </citation>
    <scope>NUCLEOTIDE SEQUENCE [LARGE SCALE GENOMIC DNA]</scope>
    <source>
        <strain evidence="1 2">Heshi-A3</strain>
    </source>
</reference>
<dbReference type="InterPro" id="IPR024197">
    <property type="entry name" value="TPP-like"/>
</dbReference>
<dbReference type="Gene3D" id="3.40.50.1000">
    <property type="entry name" value="HAD superfamily/HAD-like"/>
    <property type="match status" value="1"/>
</dbReference>
<evidence type="ECO:0000313" key="1">
    <source>
        <dbReference type="EMBL" id="GAS85060.1"/>
    </source>
</evidence>
<dbReference type="AlphaFoldDB" id="A0A100VS70"/>
<dbReference type="PIRSF" id="PIRSF030802">
    <property type="entry name" value="UCP030802"/>
    <property type="match status" value="1"/>
</dbReference>
<dbReference type="Proteomes" id="UP000069697">
    <property type="component" value="Unassembled WGS sequence"/>
</dbReference>
<sequence length="283" mass="32513">MMIYASDLDQTLVYSRRALRIPEDTPGLVPAEWINGKLSAFMSAYALERLQSLPQDIVFMPVTTRTVEQYRRIHIFQTECIPKYAVTSNGGNIIVDGEVDDEWNLHIRSLLRQQAATPEEILDLFDDVLSPEWVINQRLCDELFYALLIERDKLPMERIADKIRVLETLGWESSIQGRKLYLVPSAVNKRAAVEHIRQRIGDVPVIASGDSLLDRCLLDFAQHAIAPSHGELHVERQRVPEQVPYQFTEQYGAFAADEILDYVHRIHNDQQIQIDHAVIRETV</sequence>
<dbReference type="SUPFAM" id="SSF56784">
    <property type="entry name" value="HAD-like"/>
    <property type="match status" value="1"/>
</dbReference>
<organism evidence="1 2">
    <name type="scientific">Paenibacillus amylolyticus</name>
    <dbReference type="NCBI Taxonomy" id="1451"/>
    <lineage>
        <taxon>Bacteria</taxon>
        <taxon>Bacillati</taxon>
        <taxon>Bacillota</taxon>
        <taxon>Bacilli</taxon>
        <taxon>Bacillales</taxon>
        <taxon>Paenibacillaceae</taxon>
        <taxon>Paenibacillus</taxon>
    </lineage>
</organism>
<accession>A0A100VS70</accession>
<reference evidence="2" key="2">
    <citation type="submission" date="2016-01" db="EMBL/GenBank/DDBJ databases">
        <title>Draft Genome Sequence of Paenibacillus amylolyticus Heshi-A3 that Was Isolated from Fermented Rice Bran with Aging Salted Mackerel, Which Was Named Heshiko as Traditional Fermented Seafood in Japan.</title>
        <authorList>
            <person name="Akuzawa S."/>
            <person name="Nakagawa J."/>
            <person name="Kanekatsu T."/>
            <person name="Kubota E."/>
            <person name="Ohtake R."/>
            <person name="Suzuki T."/>
            <person name="Kanesaki Y."/>
        </authorList>
    </citation>
    <scope>NUCLEOTIDE SEQUENCE [LARGE SCALE GENOMIC DNA]</scope>
    <source>
        <strain evidence="2">Heshi-A3</strain>
    </source>
</reference>